<reference evidence="1" key="1">
    <citation type="submission" date="2022-06" db="EMBL/GenBank/DDBJ databases">
        <title>Phylogenomic reconstructions and comparative analyses of Kickxellomycotina fungi.</title>
        <authorList>
            <person name="Reynolds N.K."/>
            <person name="Stajich J.E."/>
            <person name="Barry K."/>
            <person name="Grigoriev I.V."/>
            <person name="Crous P."/>
            <person name="Smith M.E."/>
        </authorList>
    </citation>
    <scope>NUCLEOTIDE SEQUENCE</scope>
    <source>
        <strain evidence="1">RSA 2271</strain>
    </source>
</reference>
<proteinExistence type="predicted"/>
<comment type="caution">
    <text evidence="1">The sequence shown here is derived from an EMBL/GenBank/DDBJ whole genome shotgun (WGS) entry which is preliminary data.</text>
</comment>
<evidence type="ECO:0000313" key="1">
    <source>
        <dbReference type="EMBL" id="KAJ1674592.1"/>
    </source>
</evidence>
<dbReference type="Proteomes" id="UP001145114">
    <property type="component" value="Unassembled WGS sequence"/>
</dbReference>
<accession>A0ACC1HHA5</accession>
<protein>
    <submittedName>
        <fullName evidence="1">Uncharacterized protein</fullName>
    </submittedName>
</protein>
<organism evidence="1 2">
    <name type="scientific">Spiromyces aspiralis</name>
    <dbReference type="NCBI Taxonomy" id="68401"/>
    <lineage>
        <taxon>Eukaryota</taxon>
        <taxon>Fungi</taxon>
        <taxon>Fungi incertae sedis</taxon>
        <taxon>Zoopagomycota</taxon>
        <taxon>Kickxellomycotina</taxon>
        <taxon>Kickxellomycetes</taxon>
        <taxon>Kickxellales</taxon>
        <taxon>Kickxellaceae</taxon>
        <taxon>Spiromyces</taxon>
    </lineage>
</organism>
<keyword evidence="2" id="KW-1185">Reference proteome</keyword>
<evidence type="ECO:0000313" key="2">
    <source>
        <dbReference type="Proteomes" id="UP001145114"/>
    </source>
</evidence>
<gene>
    <name evidence="1" type="ORF">EV182_002963</name>
</gene>
<dbReference type="EMBL" id="JAMZIH010005832">
    <property type="protein sequence ID" value="KAJ1674592.1"/>
    <property type="molecule type" value="Genomic_DNA"/>
</dbReference>
<name>A0ACC1HHA5_9FUNG</name>
<sequence>MACFHRLPLLLLLVALLALVGLCLGQGATLEVFHSTDPSAGQLVKRGEIRYDFGKRSAAYELTVVRSPETVEGAIPAGLMALSNDLYIVACFLYKEGVVNEDFVLHTSFEGKLYHVDYYAGSSEHCRAEPPAVDLDDIKFKSTVRLESPGSTPTASLLRGKRLDASGKEETAQESKSFIVKYWYIVLPLMLILLVGGGEEPQGGGKQ</sequence>